<name>A0A550CH41_9AGAR</name>
<dbReference type="SUPFAM" id="SSF54373">
    <property type="entry name" value="FAD-linked reductases, C-terminal domain"/>
    <property type="match status" value="1"/>
</dbReference>
<dbReference type="Gene3D" id="3.50.50.60">
    <property type="entry name" value="FAD/NAD(P)-binding domain"/>
    <property type="match status" value="1"/>
</dbReference>
<dbReference type="GO" id="GO:0050660">
    <property type="term" value="F:flavin adenine dinucleotide binding"/>
    <property type="evidence" value="ECO:0007669"/>
    <property type="project" value="InterPro"/>
</dbReference>
<dbReference type="PANTHER" id="PTHR11552">
    <property type="entry name" value="GLUCOSE-METHANOL-CHOLINE GMC OXIDOREDUCTASE"/>
    <property type="match status" value="1"/>
</dbReference>
<keyword evidence="3" id="KW-0285">Flavoprotein</keyword>
<evidence type="ECO:0000256" key="3">
    <source>
        <dbReference type="PIRSR" id="PIRSR000137-2"/>
    </source>
</evidence>
<comment type="caution">
    <text evidence="6">The sequence shown here is derived from an EMBL/GenBank/DDBJ whole genome shotgun (WGS) entry which is preliminary data.</text>
</comment>
<dbReference type="Pfam" id="PF00732">
    <property type="entry name" value="GMC_oxred_N"/>
    <property type="match status" value="1"/>
</dbReference>
<dbReference type="InterPro" id="IPR036188">
    <property type="entry name" value="FAD/NAD-bd_sf"/>
</dbReference>
<dbReference type="Pfam" id="PF05199">
    <property type="entry name" value="GMC_oxred_C"/>
    <property type="match status" value="1"/>
</dbReference>
<accession>A0A550CH41</accession>
<organism evidence="6 7">
    <name type="scientific">Schizophyllum amplum</name>
    <dbReference type="NCBI Taxonomy" id="97359"/>
    <lineage>
        <taxon>Eukaryota</taxon>
        <taxon>Fungi</taxon>
        <taxon>Dikarya</taxon>
        <taxon>Basidiomycota</taxon>
        <taxon>Agaricomycotina</taxon>
        <taxon>Agaricomycetes</taxon>
        <taxon>Agaricomycetidae</taxon>
        <taxon>Agaricales</taxon>
        <taxon>Schizophyllaceae</taxon>
        <taxon>Schizophyllum</taxon>
    </lineage>
</organism>
<evidence type="ECO:0000256" key="1">
    <source>
        <dbReference type="ARBA" id="ARBA00001974"/>
    </source>
</evidence>
<dbReference type="PIRSF" id="PIRSF000137">
    <property type="entry name" value="Alcohol_oxidase"/>
    <property type="match status" value="1"/>
</dbReference>
<dbReference type="PROSITE" id="PS00624">
    <property type="entry name" value="GMC_OXRED_2"/>
    <property type="match status" value="1"/>
</dbReference>
<keyword evidence="7" id="KW-1185">Reference proteome</keyword>
<feature type="domain" description="Glucose-methanol-choline oxidoreductase N-terminal" evidence="5">
    <location>
        <begin position="336"/>
        <end position="350"/>
    </location>
</feature>
<feature type="binding site" evidence="3">
    <location>
        <begin position="121"/>
        <end position="124"/>
    </location>
    <ligand>
        <name>FAD</name>
        <dbReference type="ChEBI" id="CHEBI:57692"/>
    </ligand>
</feature>
<evidence type="ECO:0000256" key="4">
    <source>
        <dbReference type="SAM" id="SignalP"/>
    </source>
</evidence>
<sequence>MAIMRHGLIPLAALVAGTVALRECPDTSSAEYDYIVVGAGAGGGPVAARLAETGFSVLVVDVGHDVNNYNTTIPNYLARVLYDPQIELSYTLNEYPKGFPYTRDDVWYPRGRALGGSAIHNAVVNNVANTRRDFANLESMFGQSWEMERLRKLFVDIEDNLYIPNHCDKGNGQYSEGMEHDLQTSHVCDHGYHGWLKTNTIQQDILAKFNDAQLNNITAGLLSAAPFIPDLNSRASVDATGFSLASNTIDENNARSSVYNRLVAVRDAHPDRLQFAYDTLATKILLCKDCDGEEPRAVGVEIARGQGLPVQSDFHRKRHLKTEKVFARNEVIVAAGTFQTPQLLMLSGIGDKEQLCEFGIDSVVHLPGVGKNLQGASRLLLVTRDLTHSFLDHDEISTTWLLKDNHTLVNGCTFGSDPATDPCLADYLATRKNIYGLGIAIGHITYKSDDSLEEPDMDIYWAPAYFPGFVRNVGDLITHTPNALTAVALRAHPSSRGTVALTGSHPQDELRIDKNHFQNDGGATDVAALRDGVKMARAIVESSANIAPFVTHELFPGANYTTDEDIEMHVYEHVFGELSIHERCV</sequence>
<feature type="binding site" evidence="3">
    <location>
        <position position="423"/>
    </location>
    <ligand>
        <name>substrate</name>
    </ligand>
</feature>
<proteinExistence type="inferred from homology"/>
<dbReference type="EMBL" id="VDMD01000008">
    <property type="protein sequence ID" value="TRM64103.1"/>
    <property type="molecule type" value="Genomic_DNA"/>
</dbReference>
<comment type="similarity">
    <text evidence="2">Belongs to the GMC oxidoreductase family.</text>
</comment>
<dbReference type="OrthoDB" id="269227at2759"/>
<dbReference type="InterPro" id="IPR000172">
    <property type="entry name" value="GMC_OxRdtase_N"/>
</dbReference>
<comment type="cofactor">
    <cofactor evidence="1 3">
        <name>FAD</name>
        <dbReference type="ChEBI" id="CHEBI:57692"/>
    </cofactor>
</comment>
<dbReference type="Proteomes" id="UP000320762">
    <property type="component" value="Unassembled WGS sequence"/>
</dbReference>
<dbReference type="AlphaFoldDB" id="A0A550CH41"/>
<dbReference type="InterPro" id="IPR007867">
    <property type="entry name" value="GMC_OxRtase_C"/>
</dbReference>
<dbReference type="InterPro" id="IPR012132">
    <property type="entry name" value="GMC_OxRdtase"/>
</dbReference>
<dbReference type="Gene3D" id="3.30.560.10">
    <property type="entry name" value="Glucose Oxidase, domain 3"/>
    <property type="match status" value="1"/>
</dbReference>
<dbReference type="SUPFAM" id="SSF51905">
    <property type="entry name" value="FAD/NAD(P)-binding domain"/>
    <property type="match status" value="1"/>
</dbReference>
<evidence type="ECO:0000313" key="6">
    <source>
        <dbReference type="EMBL" id="TRM64103.1"/>
    </source>
</evidence>
<evidence type="ECO:0000256" key="2">
    <source>
        <dbReference type="ARBA" id="ARBA00010790"/>
    </source>
</evidence>
<keyword evidence="4" id="KW-0732">Signal</keyword>
<dbReference type="STRING" id="97359.A0A550CH41"/>
<gene>
    <name evidence="6" type="ORF">BD626DRAFT_265448</name>
</gene>
<protein>
    <recommendedName>
        <fullName evidence="5">Glucose-methanol-choline oxidoreductase N-terminal domain-containing protein</fullName>
    </recommendedName>
</protein>
<evidence type="ECO:0000259" key="5">
    <source>
        <dbReference type="PROSITE" id="PS00624"/>
    </source>
</evidence>
<dbReference type="GO" id="GO:0016614">
    <property type="term" value="F:oxidoreductase activity, acting on CH-OH group of donors"/>
    <property type="evidence" value="ECO:0007669"/>
    <property type="project" value="InterPro"/>
</dbReference>
<feature type="signal peptide" evidence="4">
    <location>
        <begin position="1"/>
        <end position="20"/>
    </location>
</feature>
<keyword evidence="3" id="KW-0274">FAD</keyword>
<evidence type="ECO:0000313" key="7">
    <source>
        <dbReference type="Proteomes" id="UP000320762"/>
    </source>
</evidence>
<reference evidence="6 7" key="1">
    <citation type="journal article" date="2019" name="New Phytol.">
        <title>Comparative genomics reveals unique wood-decay strategies and fruiting body development in the Schizophyllaceae.</title>
        <authorList>
            <person name="Almasi E."/>
            <person name="Sahu N."/>
            <person name="Krizsan K."/>
            <person name="Balint B."/>
            <person name="Kovacs G.M."/>
            <person name="Kiss B."/>
            <person name="Cseklye J."/>
            <person name="Drula E."/>
            <person name="Henrissat B."/>
            <person name="Nagy I."/>
            <person name="Chovatia M."/>
            <person name="Adam C."/>
            <person name="LaButti K."/>
            <person name="Lipzen A."/>
            <person name="Riley R."/>
            <person name="Grigoriev I.V."/>
            <person name="Nagy L.G."/>
        </authorList>
    </citation>
    <scope>NUCLEOTIDE SEQUENCE [LARGE SCALE GENOMIC DNA]</scope>
    <source>
        <strain evidence="6 7">NL-1724</strain>
    </source>
</reference>
<dbReference type="PANTHER" id="PTHR11552:SF100">
    <property type="entry name" value="DEHYDROGENASE, PUTATIVE (AFU_ORTHOLOGUE AFUA_5G00630)-RELATED"/>
    <property type="match status" value="1"/>
</dbReference>
<feature type="chain" id="PRO_5022236374" description="Glucose-methanol-choline oxidoreductase N-terminal domain-containing protein" evidence="4">
    <location>
        <begin position="21"/>
        <end position="585"/>
    </location>
</feature>